<feature type="transmembrane region" description="Helical" evidence="1">
    <location>
        <begin position="44"/>
        <end position="64"/>
    </location>
</feature>
<name>A0A7L5DVY8_9SPHI</name>
<dbReference type="Proteomes" id="UP000503278">
    <property type="component" value="Chromosome"/>
</dbReference>
<feature type="transmembrane region" description="Helical" evidence="1">
    <location>
        <begin position="99"/>
        <end position="117"/>
    </location>
</feature>
<keyword evidence="3" id="KW-1185">Reference proteome</keyword>
<organism evidence="2 3">
    <name type="scientific">Mucilaginibacter robiniae</name>
    <dbReference type="NCBI Taxonomy" id="2728022"/>
    <lineage>
        <taxon>Bacteria</taxon>
        <taxon>Pseudomonadati</taxon>
        <taxon>Bacteroidota</taxon>
        <taxon>Sphingobacteriia</taxon>
        <taxon>Sphingobacteriales</taxon>
        <taxon>Sphingobacteriaceae</taxon>
        <taxon>Mucilaginibacter</taxon>
    </lineage>
</organism>
<sequence>MATLKITTDAPLFTQAESTITNNDITLWNRCLSYADSQKQKHTMWFMISLMVQGVFFLPIPAALMYYFDAPIIVLAVTMTLFFTNLIMNMGGAGIRTTLITFVLTVLIHVGMVLAFVL</sequence>
<reference evidence="2 3" key="1">
    <citation type="submission" date="2020-04" db="EMBL/GenBank/DDBJ databases">
        <title>Genome sequencing of novel species.</title>
        <authorList>
            <person name="Heo J."/>
            <person name="Kim S.-J."/>
            <person name="Kim J.-S."/>
            <person name="Hong S.-B."/>
            <person name="Kwon S.-W."/>
        </authorList>
    </citation>
    <scope>NUCLEOTIDE SEQUENCE [LARGE SCALE GENOMIC DNA]</scope>
    <source>
        <strain evidence="2 3">F39-2</strain>
    </source>
</reference>
<evidence type="ECO:0000256" key="1">
    <source>
        <dbReference type="SAM" id="Phobius"/>
    </source>
</evidence>
<dbReference type="EMBL" id="CP051682">
    <property type="protein sequence ID" value="QJD95260.1"/>
    <property type="molecule type" value="Genomic_DNA"/>
</dbReference>
<proteinExistence type="predicted"/>
<dbReference type="KEGG" id="mrob:HH214_04905"/>
<accession>A0A7L5DVY8</accession>
<dbReference type="RefSeq" id="WP_169606277.1">
    <property type="nucleotide sequence ID" value="NZ_CP051682.1"/>
</dbReference>
<gene>
    <name evidence="2" type="ORF">HH214_04905</name>
</gene>
<keyword evidence="1" id="KW-1133">Transmembrane helix</keyword>
<evidence type="ECO:0000313" key="2">
    <source>
        <dbReference type="EMBL" id="QJD95260.1"/>
    </source>
</evidence>
<protein>
    <submittedName>
        <fullName evidence="2">Uncharacterized protein</fullName>
    </submittedName>
</protein>
<keyword evidence="1" id="KW-0812">Transmembrane</keyword>
<dbReference type="AlphaFoldDB" id="A0A7L5DVY8"/>
<evidence type="ECO:0000313" key="3">
    <source>
        <dbReference type="Proteomes" id="UP000503278"/>
    </source>
</evidence>
<feature type="transmembrane region" description="Helical" evidence="1">
    <location>
        <begin position="70"/>
        <end position="87"/>
    </location>
</feature>
<keyword evidence="1" id="KW-0472">Membrane</keyword>